<proteinExistence type="inferred from homology"/>
<evidence type="ECO:0000256" key="2">
    <source>
        <dbReference type="ARBA" id="ARBA00005845"/>
    </source>
</evidence>
<organism evidence="6 7">
    <name type="scientific">Acer yangbiense</name>
    <dbReference type="NCBI Taxonomy" id="1000413"/>
    <lineage>
        <taxon>Eukaryota</taxon>
        <taxon>Viridiplantae</taxon>
        <taxon>Streptophyta</taxon>
        <taxon>Embryophyta</taxon>
        <taxon>Tracheophyta</taxon>
        <taxon>Spermatophyta</taxon>
        <taxon>Magnoliopsida</taxon>
        <taxon>eudicotyledons</taxon>
        <taxon>Gunneridae</taxon>
        <taxon>Pentapetalae</taxon>
        <taxon>rosids</taxon>
        <taxon>malvids</taxon>
        <taxon>Sapindales</taxon>
        <taxon>Sapindaceae</taxon>
        <taxon>Hippocastanoideae</taxon>
        <taxon>Acereae</taxon>
        <taxon>Acer</taxon>
    </lineage>
</organism>
<sequence>MATKLVRPPVPPQHVVPPTTGVPQILITTHRLIPATHHHPWTQSTRFGDWPSRFRSSYTTKVAERSSGLVGDSKEIKADLYQIVQGINRGIFGVPSTKKSEIERLVELLESQNPTPDPTLNLDKVGGWWKLVYSTVTILGSKRTKLGLRDFITLGDFLQNIDLVKGKAVNVIKFNVRGLNLLNGQLTIEASFKIASKSVNARLLFLLFLFKMNYKTLHEIEVSFLIFLQRVIINYDTSTITPDQLMNMFRKNYDLLLSIFNPEGWLEISYVDDTLRIGRDDKGNIFILERLEDKMV</sequence>
<comment type="subcellular location">
    <subcellularLocation>
        <location evidence="1">Plastid</location>
    </subcellularLocation>
</comment>
<dbReference type="InterPro" id="IPR006843">
    <property type="entry name" value="PAP/fibrillin_dom"/>
</dbReference>
<comment type="caution">
    <text evidence="6">The sequence shown here is derived from an EMBL/GenBank/DDBJ whole genome shotgun (WGS) entry which is preliminary data.</text>
</comment>
<dbReference type="OrthoDB" id="201321at2759"/>
<gene>
    <name evidence="6" type="ORF">EZV62_015125</name>
</gene>
<evidence type="ECO:0000259" key="5">
    <source>
        <dbReference type="Pfam" id="PF04755"/>
    </source>
</evidence>
<evidence type="ECO:0000256" key="3">
    <source>
        <dbReference type="ARBA" id="ARBA00022640"/>
    </source>
</evidence>
<dbReference type="AlphaFoldDB" id="A0A5C7HWM6"/>
<name>A0A5C7HWM6_9ROSI</name>
<dbReference type="EMBL" id="VAHF01000006">
    <property type="protein sequence ID" value="TXG60552.1"/>
    <property type="molecule type" value="Genomic_DNA"/>
</dbReference>
<dbReference type="Proteomes" id="UP000323000">
    <property type="component" value="Chromosome 6"/>
</dbReference>
<comment type="similarity">
    <text evidence="2">Belongs to the PAP/fibrillin family.</text>
</comment>
<accession>A0A5C7HWM6</accession>
<evidence type="ECO:0000256" key="4">
    <source>
        <dbReference type="ARBA" id="ARBA00022946"/>
    </source>
</evidence>
<protein>
    <recommendedName>
        <fullName evidence="5">Plastid lipid-associated protein/fibrillin conserved domain-containing protein</fullName>
    </recommendedName>
</protein>
<keyword evidence="7" id="KW-1185">Reference proteome</keyword>
<evidence type="ECO:0000313" key="6">
    <source>
        <dbReference type="EMBL" id="TXG60552.1"/>
    </source>
</evidence>
<evidence type="ECO:0000313" key="7">
    <source>
        <dbReference type="Proteomes" id="UP000323000"/>
    </source>
</evidence>
<feature type="domain" description="Plastid lipid-associated protein/fibrillin conserved" evidence="5">
    <location>
        <begin position="75"/>
        <end position="288"/>
    </location>
</feature>
<dbReference type="InterPro" id="IPR039633">
    <property type="entry name" value="PAP"/>
</dbReference>
<reference evidence="7" key="1">
    <citation type="journal article" date="2019" name="Gigascience">
        <title>De novo genome assembly of the endangered Acer yangbiense, a plant species with extremely small populations endemic to Yunnan Province, China.</title>
        <authorList>
            <person name="Yang J."/>
            <person name="Wariss H.M."/>
            <person name="Tao L."/>
            <person name="Zhang R."/>
            <person name="Yun Q."/>
            <person name="Hollingsworth P."/>
            <person name="Dao Z."/>
            <person name="Luo G."/>
            <person name="Guo H."/>
            <person name="Ma Y."/>
            <person name="Sun W."/>
        </authorList>
    </citation>
    <scope>NUCLEOTIDE SEQUENCE [LARGE SCALE GENOMIC DNA]</scope>
    <source>
        <strain evidence="7">cv. Malutang</strain>
    </source>
</reference>
<keyword evidence="4" id="KW-0809">Transit peptide</keyword>
<keyword evidence="3" id="KW-0934">Plastid</keyword>
<evidence type="ECO:0000256" key="1">
    <source>
        <dbReference type="ARBA" id="ARBA00004474"/>
    </source>
</evidence>
<dbReference type="Pfam" id="PF04755">
    <property type="entry name" value="PAP_fibrillin"/>
    <property type="match status" value="1"/>
</dbReference>
<dbReference type="PANTHER" id="PTHR31906">
    <property type="entry name" value="PLASTID-LIPID-ASSOCIATED PROTEIN 4, CHLOROPLASTIC-RELATED"/>
    <property type="match status" value="1"/>
</dbReference>
<dbReference type="GO" id="GO:0009536">
    <property type="term" value="C:plastid"/>
    <property type="evidence" value="ECO:0007669"/>
    <property type="project" value="UniProtKB-SubCell"/>
</dbReference>